<gene>
    <name evidence="1" type="ORF">CY34DRAFT_797009</name>
</gene>
<dbReference type="EMBL" id="KN835132">
    <property type="protein sequence ID" value="KIK49571.1"/>
    <property type="molecule type" value="Genomic_DNA"/>
</dbReference>
<proteinExistence type="predicted"/>
<reference evidence="1 2" key="1">
    <citation type="submission" date="2014-04" db="EMBL/GenBank/DDBJ databases">
        <authorList>
            <consortium name="DOE Joint Genome Institute"/>
            <person name="Kuo A."/>
            <person name="Ruytinx J."/>
            <person name="Rineau F."/>
            <person name="Colpaert J."/>
            <person name="Kohler A."/>
            <person name="Nagy L.G."/>
            <person name="Floudas D."/>
            <person name="Copeland A."/>
            <person name="Barry K.W."/>
            <person name="Cichocki N."/>
            <person name="Veneault-Fourrey C."/>
            <person name="LaButti K."/>
            <person name="Lindquist E.A."/>
            <person name="Lipzen A."/>
            <person name="Lundell T."/>
            <person name="Morin E."/>
            <person name="Murat C."/>
            <person name="Sun H."/>
            <person name="Tunlid A."/>
            <person name="Henrissat B."/>
            <person name="Grigoriev I.V."/>
            <person name="Hibbett D.S."/>
            <person name="Martin F."/>
            <person name="Nordberg H.P."/>
            <person name="Cantor M.N."/>
            <person name="Hua S.X."/>
        </authorList>
    </citation>
    <scope>NUCLEOTIDE SEQUENCE [LARGE SCALE GENOMIC DNA]</scope>
    <source>
        <strain evidence="1 2">UH-Slu-Lm8-n1</strain>
    </source>
</reference>
<keyword evidence="2" id="KW-1185">Reference proteome</keyword>
<evidence type="ECO:0000313" key="1">
    <source>
        <dbReference type="EMBL" id="KIK49571.1"/>
    </source>
</evidence>
<accession>A0A0D0B6B2</accession>
<dbReference type="Proteomes" id="UP000054485">
    <property type="component" value="Unassembled WGS sequence"/>
</dbReference>
<name>A0A0D0B6B2_9AGAM</name>
<organism evidence="1 2">
    <name type="scientific">Suillus luteus UH-Slu-Lm8-n1</name>
    <dbReference type="NCBI Taxonomy" id="930992"/>
    <lineage>
        <taxon>Eukaryota</taxon>
        <taxon>Fungi</taxon>
        <taxon>Dikarya</taxon>
        <taxon>Basidiomycota</taxon>
        <taxon>Agaricomycotina</taxon>
        <taxon>Agaricomycetes</taxon>
        <taxon>Agaricomycetidae</taxon>
        <taxon>Boletales</taxon>
        <taxon>Suillineae</taxon>
        <taxon>Suillaceae</taxon>
        <taxon>Suillus</taxon>
    </lineage>
</organism>
<dbReference type="AlphaFoldDB" id="A0A0D0B6B2"/>
<protein>
    <submittedName>
        <fullName evidence="1">Uncharacterized protein</fullName>
    </submittedName>
</protein>
<reference evidence="2" key="2">
    <citation type="submission" date="2015-01" db="EMBL/GenBank/DDBJ databases">
        <title>Evolutionary Origins and Diversification of the Mycorrhizal Mutualists.</title>
        <authorList>
            <consortium name="DOE Joint Genome Institute"/>
            <consortium name="Mycorrhizal Genomics Consortium"/>
            <person name="Kohler A."/>
            <person name="Kuo A."/>
            <person name="Nagy L.G."/>
            <person name="Floudas D."/>
            <person name="Copeland A."/>
            <person name="Barry K.W."/>
            <person name="Cichocki N."/>
            <person name="Veneault-Fourrey C."/>
            <person name="LaButti K."/>
            <person name="Lindquist E.A."/>
            <person name="Lipzen A."/>
            <person name="Lundell T."/>
            <person name="Morin E."/>
            <person name="Murat C."/>
            <person name="Riley R."/>
            <person name="Ohm R."/>
            <person name="Sun H."/>
            <person name="Tunlid A."/>
            <person name="Henrissat B."/>
            <person name="Grigoriev I.V."/>
            <person name="Hibbett D.S."/>
            <person name="Martin F."/>
        </authorList>
    </citation>
    <scope>NUCLEOTIDE SEQUENCE [LARGE SCALE GENOMIC DNA]</scope>
    <source>
        <strain evidence="2">UH-Slu-Lm8-n1</strain>
    </source>
</reference>
<dbReference type="InParanoid" id="A0A0D0B6B2"/>
<evidence type="ECO:0000313" key="2">
    <source>
        <dbReference type="Proteomes" id="UP000054485"/>
    </source>
</evidence>
<dbReference type="HOGENOM" id="CLU_2832866_0_0_1"/>
<sequence>MGAKRQSVAITDGACLLRMIVRGVPKAVLGIISQSGVGTMEVLRLHSIMARSWDGINTCWAVSLWD</sequence>